<accession>A0A6S7BCX9</accession>
<dbReference type="EMBL" id="CADIJM010000012">
    <property type="protein sequence ID" value="CAB3726711.1"/>
    <property type="molecule type" value="Genomic_DNA"/>
</dbReference>
<name>A0A6S7BCX9_9BURK</name>
<dbReference type="Proteomes" id="UP000494214">
    <property type="component" value="Unassembled WGS sequence"/>
</dbReference>
<organism evidence="1 2">
    <name type="scientific">Achromobacter animicus</name>
    <dbReference type="NCBI Taxonomy" id="1389935"/>
    <lineage>
        <taxon>Bacteria</taxon>
        <taxon>Pseudomonadati</taxon>
        <taxon>Pseudomonadota</taxon>
        <taxon>Betaproteobacteria</taxon>
        <taxon>Burkholderiales</taxon>
        <taxon>Alcaligenaceae</taxon>
        <taxon>Achromobacter</taxon>
    </lineage>
</organism>
<sequence length="117" mass="12013">MLIEGFWKVDFAASIPGAGGVVVLENGTIRGGDNQMIYSGSYGLSGSDPNAKMSMTGELSVRAYVDGANSVFNTGSRPFTLKLNGTTDGSSFRLTGASPVGGQGIVIAGKFIAPLNF</sequence>
<proteinExistence type="predicted"/>
<reference evidence="1 2" key="1">
    <citation type="submission" date="2020-04" db="EMBL/GenBank/DDBJ databases">
        <authorList>
            <person name="De Canck E."/>
        </authorList>
    </citation>
    <scope>NUCLEOTIDE SEQUENCE [LARGE SCALE GENOMIC DNA]</scope>
    <source>
        <strain evidence="1 2">LMG 26690</strain>
    </source>
</reference>
<dbReference type="InterPro" id="IPR043019">
    <property type="entry name" value="GrlR_sf"/>
</dbReference>
<dbReference type="RefSeq" id="WP_175125023.1">
    <property type="nucleotide sequence ID" value="NZ_CADIJM010000012.1"/>
</dbReference>
<protein>
    <recommendedName>
        <fullName evidence="3">T3SS negative regulator,GrlR</fullName>
    </recommendedName>
</protein>
<dbReference type="AlphaFoldDB" id="A0A6S7BCX9"/>
<keyword evidence="2" id="KW-1185">Reference proteome</keyword>
<evidence type="ECO:0008006" key="3">
    <source>
        <dbReference type="Google" id="ProtNLM"/>
    </source>
</evidence>
<dbReference type="Gene3D" id="2.40.128.380">
    <property type="entry name" value="T3SS negative regulator GrlR"/>
    <property type="match status" value="1"/>
</dbReference>
<evidence type="ECO:0000313" key="2">
    <source>
        <dbReference type="Proteomes" id="UP000494214"/>
    </source>
</evidence>
<gene>
    <name evidence="1" type="ORF">LMG26690_04409</name>
</gene>
<evidence type="ECO:0000313" key="1">
    <source>
        <dbReference type="EMBL" id="CAB3726711.1"/>
    </source>
</evidence>